<evidence type="ECO:0000313" key="3">
    <source>
        <dbReference type="Proteomes" id="UP000623129"/>
    </source>
</evidence>
<proteinExistence type="predicted"/>
<dbReference type="Proteomes" id="UP000623129">
    <property type="component" value="Unassembled WGS sequence"/>
</dbReference>
<sequence length="248" mass="27392">MEKREGESTGSVDTADIVRELARRAMEKAMEKSMAAQAAIDSAIDAAFVAAGAASDFSSDRLLEAKEKVELIKSQYVSHEEMAIAKIKEGVLAARSHPGLCLGVATGTGLILLKGPRQYLIQTLRRTFVSNEVLITSAKTDVNGLRQSLNLITNENRKLMERSLNAERQFEKGLATFKEEGRAIERQLHNIKRVENEIRDLKEVLHQLPRPQASPFKSQAAKLDSEVKREKKALSAALSKILNHGVSF</sequence>
<dbReference type="PANTHER" id="PTHR34554:SF1">
    <property type="entry name" value="ALANINE-TRNA LIGASE"/>
    <property type="match status" value="1"/>
</dbReference>
<dbReference type="InterPro" id="IPR053284">
    <property type="entry name" value="RGS1-HXK1_interactor"/>
</dbReference>
<feature type="coiled-coil region" evidence="1">
    <location>
        <begin position="142"/>
        <end position="204"/>
    </location>
</feature>
<dbReference type="EMBL" id="SWLB01000021">
    <property type="protein sequence ID" value="KAF3324766.1"/>
    <property type="molecule type" value="Genomic_DNA"/>
</dbReference>
<name>A0A833QMT2_9POAL</name>
<keyword evidence="1" id="KW-0175">Coiled coil</keyword>
<gene>
    <name evidence="2" type="ORF">FCM35_KLT10923</name>
</gene>
<evidence type="ECO:0000313" key="2">
    <source>
        <dbReference type="EMBL" id="KAF3324766.1"/>
    </source>
</evidence>
<accession>A0A833QMT2</accession>
<organism evidence="2 3">
    <name type="scientific">Carex littledalei</name>
    <dbReference type="NCBI Taxonomy" id="544730"/>
    <lineage>
        <taxon>Eukaryota</taxon>
        <taxon>Viridiplantae</taxon>
        <taxon>Streptophyta</taxon>
        <taxon>Embryophyta</taxon>
        <taxon>Tracheophyta</taxon>
        <taxon>Spermatophyta</taxon>
        <taxon>Magnoliopsida</taxon>
        <taxon>Liliopsida</taxon>
        <taxon>Poales</taxon>
        <taxon>Cyperaceae</taxon>
        <taxon>Cyperoideae</taxon>
        <taxon>Cariceae</taxon>
        <taxon>Carex</taxon>
        <taxon>Carex subgen. Euthyceras</taxon>
    </lineage>
</organism>
<comment type="caution">
    <text evidence="2">The sequence shown here is derived from an EMBL/GenBank/DDBJ whole genome shotgun (WGS) entry which is preliminary data.</text>
</comment>
<dbReference type="AlphaFoldDB" id="A0A833QMT2"/>
<dbReference type="OrthoDB" id="1907298at2759"/>
<reference evidence="2" key="1">
    <citation type="submission" date="2020-01" db="EMBL/GenBank/DDBJ databases">
        <title>Genome sequence of Kobresia littledalei, the first chromosome-level genome in the family Cyperaceae.</title>
        <authorList>
            <person name="Qu G."/>
        </authorList>
    </citation>
    <scope>NUCLEOTIDE SEQUENCE</scope>
    <source>
        <strain evidence="2">C.B.Clarke</strain>
        <tissue evidence="2">Leaf</tissue>
    </source>
</reference>
<dbReference type="PANTHER" id="PTHR34554">
    <property type="entry name" value="RGS1-HXK1-INTERACTING PROTEIN 1"/>
    <property type="match status" value="1"/>
</dbReference>
<keyword evidence="3" id="KW-1185">Reference proteome</keyword>
<protein>
    <submittedName>
        <fullName evidence="2">Uncharacterized protein</fullName>
    </submittedName>
</protein>
<evidence type="ECO:0000256" key="1">
    <source>
        <dbReference type="SAM" id="Coils"/>
    </source>
</evidence>